<comment type="similarity">
    <text evidence="1">Belongs to the aldo/keto reductase family.</text>
</comment>
<feature type="site" description="Lowers pKa of active site Tyr" evidence="5">
    <location>
        <position position="86"/>
    </location>
</feature>
<feature type="active site" description="Proton donor" evidence="3">
    <location>
        <position position="61"/>
    </location>
</feature>
<feature type="domain" description="NADP-dependent oxidoreductase" evidence="6">
    <location>
        <begin position="49"/>
        <end position="272"/>
    </location>
</feature>
<dbReference type="PROSITE" id="PS00063">
    <property type="entry name" value="ALDOKETO_REDUCTASE_3"/>
    <property type="match status" value="1"/>
</dbReference>
<evidence type="ECO:0000259" key="6">
    <source>
        <dbReference type="Pfam" id="PF00248"/>
    </source>
</evidence>
<dbReference type="InterPro" id="IPR018170">
    <property type="entry name" value="Aldo/ket_reductase_CS"/>
</dbReference>
<dbReference type="InterPro" id="IPR020471">
    <property type="entry name" value="AKR"/>
</dbReference>
<dbReference type="EMBL" id="SPRC01000011">
    <property type="protein sequence ID" value="TIB81050.1"/>
    <property type="molecule type" value="Genomic_DNA"/>
</dbReference>
<feature type="binding site" evidence="4">
    <location>
        <position position="119"/>
    </location>
    <ligand>
        <name>substrate</name>
    </ligand>
</feature>
<dbReference type="Gene3D" id="3.20.20.100">
    <property type="entry name" value="NADP-dependent oxidoreductase domain"/>
    <property type="match status" value="1"/>
</dbReference>
<dbReference type="PANTHER" id="PTHR43827">
    <property type="entry name" value="2,5-DIKETO-D-GLUCONIC ACID REDUCTASE"/>
    <property type="match status" value="1"/>
</dbReference>
<evidence type="ECO:0000256" key="5">
    <source>
        <dbReference type="PIRSR" id="PIRSR000097-3"/>
    </source>
</evidence>
<comment type="caution">
    <text evidence="7">The sequence shown here is derived from an EMBL/GenBank/DDBJ whole genome shotgun (WGS) entry which is preliminary data.</text>
</comment>
<evidence type="ECO:0000313" key="7">
    <source>
        <dbReference type="EMBL" id="TIB81050.1"/>
    </source>
</evidence>
<evidence type="ECO:0000256" key="4">
    <source>
        <dbReference type="PIRSR" id="PIRSR000097-2"/>
    </source>
</evidence>
<gene>
    <name evidence="7" type="ORF">E3Q22_01519</name>
</gene>
<keyword evidence="2" id="KW-0560">Oxidoreductase</keyword>
<dbReference type="GO" id="GO:0016491">
    <property type="term" value="F:oxidoreductase activity"/>
    <property type="evidence" value="ECO:0007669"/>
    <property type="project" value="UniProtKB-KW"/>
</dbReference>
<dbReference type="InterPro" id="IPR023210">
    <property type="entry name" value="NADP_OxRdtase_dom"/>
</dbReference>
<accession>A0A4T0PSE2</accession>
<dbReference type="Pfam" id="PF00248">
    <property type="entry name" value="Aldo_ket_red"/>
    <property type="match status" value="1"/>
</dbReference>
<dbReference type="PIRSF" id="PIRSF000097">
    <property type="entry name" value="AKR"/>
    <property type="match status" value="1"/>
</dbReference>
<dbReference type="InterPro" id="IPR036812">
    <property type="entry name" value="NAD(P)_OxRdtase_dom_sf"/>
</dbReference>
<dbReference type="AlphaFoldDB" id="A0A4T0PSE2"/>
<dbReference type="PANTHER" id="PTHR43827:SF13">
    <property type="entry name" value="ALDO_KETO REDUCTASE FAMILY PROTEIN"/>
    <property type="match status" value="1"/>
</dbReference>
<dbReference type="Proteomes" id="UP000310685">
    <property type="component" value="Unassembled WGS sequence"/>
</dbReference>
<protein>
    <submittedName>
        <fullName evidence="7">Aldo/keto reductase</fullName>
    </submittedName>
</protein>
<reference evidence="7 8" key="1">
    <citation type="submission" date="2019-03" db="EMBL/GenBank/DDBJ databases">
        <title>Sequencing 25 genomes of Wallemia mellicola.</title>
        <authorList>
            <person name="Gostincar C."/>
        </authorList>
    </citation>
    <scope>NUCLEOTIDE SEQUENCE [LARGE SCALE GENOMIC DNA]</scope>
    <source>
        <strain evidence="7 8">EXF-6152</strain>
    </source>
</reference>
<dbReference type="FunFam" id="3.20.20.100:FF:000015">
    <property type="entry name" value="Oxidoreductase, aldo/keto reductase family"/>
    <property type="match status" value="1"/>
</dbReference>
<organism evidence="7 8">
    <name type="scientific">Wallemia mellicola</name>
    <dbReference type="NCBI Taxonomy" id="1708541"/>
    <lineage>
        <taxon>Eukaryota</taxon>
        <taxon>Fungi</taxon>
        <taxon>Dikarya</taxon>
        <taxon>Basidiomycota</taxon>
        <taxon>Wallemiomycotina</taxon>
        <taxon>Wallemiomycetes</taxon>
        <taxon>Wallemiales</taxon>
        <taxon>Wallemiaceae</taxon>
        <taxon>Wallemia</taxon>
    </lineage>
</organism>
<evidence type="ECO:0000256" key="3">
    <source>
        <dbReference type="PIRSR" id="PIRSR000097-1"/>
    </source>
</evidence>
<dbReference type="CDD" id="cd19071">
    <property type="entry name" value="AKR_AKR1-5-like"/>
    <property type="match status" value="1"/>
</dbReference>
<evidence type="ECO:0000313" key="8">
    <source>
        <dbReference type="Proteomes" id="UP000310685"/>
    </source>
</evidence>
<evidence type="ECO:0000256" key="2">
    <source>
        <dbReference type="ARBA" id="ARBA00023002"/>
    </source>
</evidence>
<proteinExistence type="inferred from homology"/>
<dbReference type="PRINTS" id="PR00069">
    <property type="entry name" value="ALDKETRDTASE"/>
</dbReference>
<dbReference type="PROSITE" id="PS00062">
    <property type="entry name" value="ALDOKETO_REDUCTASE_2"/>
    <property type="match status" value="1"/>
</dbReference>
<name>A0A4T0PSE2_9BASI</name>
<sequence length="286" mass="31684">MPSINNISSTYRLASGHEIPAFQLGVYKSSSDVAKNTVTSALKGGNDMHAGYIGVDTAQYYANEVQVGEAIREAGKQAGDVFVTTKVMESAGDVDANYKRCLESIEKIGLGYVDLFLIHSPRQANGATDRKSLWQALERLAKEGRAKSIGVSNYGVKHIEELKKYASVPVSVNQIELHPFHQQRAIVEYCQKNDIILEAYCPIIRGQKKDDPTIVKISEETNKNWAQVLIRWSIQRGFVTLPKSDNPERQKSNADIFNFELSSDQMARLDGLEAGHHVAPCPVDCD</sequence>
<evidence type="ECO:0000256" key="1">
    <source>
        <dbReference type="ARBA" id="ARBA00007905"/>
    </source>
</evidence>
<dbReference type="SUPFAM" id="SSF51430">
    <property type="entry name" value="NAD(P)-linked oxidoreductase"/>
    <property type="match status" value="1"/>
</dbReference>